<dbReference type="EMBL" id="CP119311">
    <property type="protein sequence ID" value="WEK36410.1"/>
    <property type="molecule type" value="Genomic_DNA"/>
</dbReference>
<evidence type="ECO:0000256" key="1">
    <source>
        <dbReference type="SAM" id="SignalP"/>
    </source>
</evidence>
<protein>
    <recommendedName>
        <fullName evidence="4">Transglutaminase-like domain-containing protein</fullName>
    </recommendedName>
</protein>
<feature type="signal peptide" evidence="1">
    <location>
        <begin position="1"/>
        <end position="23"/>
    </location>
</feature>
<evidence type="ECO:0000313" key="3">
    <source>
        <dbReference type="Proteomes" id="UP001220610"/>
    </source>
</evidence>
<keyword evidence="1" id="KW-0732">Signal</keyword>
<reference evidence="2" key="1">
    <citation type="submission" date="2023-03" db="EMBL/GenBank/DDBJ databases">
        <title>Andean soil-derived lignocellulolytic bacterial consortium as a source of novel taxa and putative plastic-active enzymes.</title>
        <authorList>
            <person name="Diaz-Garcia L."/>
            <person name="Chuvochina M."/>
            <person name="Feuerriegel G."/>
            <person name="Bunk B."/>
            <person name="Sproer C."/>
            <person name="Streit W.R."/>
            <person name="Rodriguez L.M."/>
            <person name="Overmann J."/>
            <person name="Jimenez D.J."/>
        </authorList>
    </citation>
    <scope>NUCLEOTIDE SEQUENCE</scope>
    <source>
        <strain evidence="2">MAG 7</strain>
    </source>
</reference>
<feature type="chain" id="PRO_5042469966" description="Transglutaminase-like domain-containing protein" evidence="1">
    <location>
        <begin position="24"/>
        <end position="402"/>
    </location>
</feature>
<organism evidence="2 3">
    <name type="scientific">Candidatus Pseudobacter hemicellulosilyticus</name>
    <dbReference type="NCBI Taxonomy" id="3121375"/>
    <lineage>
        <taxon>Bacteria</taxon>
        <taxon>Pseudomonadati</taxon>
        <taxon>Bacteroidota</taxon>
        <taxon>Chitinophagia</taxon>
        <taxon>Chitinophagales</taxon>
        <taxon>Chitinophagaceae</taxon>
        <taxon>Pseudobacter</taxon>
    </lineage>
</organism>
<gene>
    <name evidence="2" type="ORF">P0Y53_02765</name>
</gene>
<evidence type="ECO:0008006" key="4">
    <source>
        <dbReference type="Google" id="ProtNLM"/>
    </source>
</evidence>
<sequence length="402" mass="47495">MKQRVIILILVVMCIGWPVLSTAQSPATVQFDFCGTAIQFEYDKDLAPREQIRFTEESIQSFYLHTTQGAYQEAIDTLLAYKERNRPDDWLFYQLIRQTAQQLSPKAEDYLRYTFFKWFLLTKTGYEAMLTVSGQHVLFYVRCNENIYNIPSRLHNGQQYVCLNYHDYGHIDFQQERFTEAIVPDQQTSRVFSYKISRLPDFRATDYQEKDLRFTYYESDYHFRIKLNQQVKSLFRNYPTLDYEFQLNIPLSNGTYESLIPQLKKNTSRMNSKDGVDYLMRFTRYAFLFGSDTKTFGDEKRMSPEQTLIYDQSDCEDRVALFYSLVKAIYDLPMIILEYPSHVTIAVQFDKPVGKPIIYNGNKYTVCEPTPQKKDLPIGQLQPELKNTDYKVVYHYTPGQTH</sequence>
<proteinExistence type="predicted"/>
<evidence type="ECO:0000313" key="2">
    <source>
        <dbReference type="EMBL" id="WEK36410.1"/>
    </source>
</evidence>
<accession>A0AAJ6BG73</accession>
<dbReference type="AlphaFoldDB" id="A0AAJ6BG73"/>
<dbReference type="Proteomes" id="UP001220610">
    <property type="component" value="Chromosome"/>
</dbReference>
<name>A0AAJ6BG73_9BACT</name>